<feature type="region of interest" description="Disordered" evidence="6">
    <location>
        <begin position="1"/>
        <end position="30"/>
    </location>
</feature>
<dbReference type="RefSeq" id="WP_012850923.1">
    <property type="nucleotide sequence ID" value="NC_013510.1"/>
</dbReference>
<dbReference type="GO" id="GO:0005886">
    <property type="term" value="C:plasma membrane"/>
    <property type="evidence" value="ECO:0007669"/>
    <property type="project" value="UniProtKB-SubCell"/>
</dbReference>
<proteinExistence type="predicted"/>
<protein>
    <submittedName>
        <fullName evidence="9">Phage shock protein C, PspC</fullName>
    </submittedName>
</protein>
<gene>
    <name evidence="9" type="ordered locus">Tcur_0542</name>
</gene>
<dbReference type="InterPro" id="IPR052027">
    <property type="entry name" value="PspC"/>
</dbReference>
<dbReference type="AlphaFoldDB" id="D1A3L4"/>
<dbReference type="STRING" id="471852.Tcur_0542"/>
<dbReference type="KEGG" id="tcu:Tcur_0542"/>
<dbReference type="EMBL" id="CP001738">
    <property type="protein sequence ID" value="ACY96139.1"/>
    <property type="molecule type" value="Genomic_DNA"/>
</dbReference>
<feature type="transmembrane region" description="Helical" evidence="7">
    <location>
        <begin position="60"/>
        <end position="83"/>
    </location>
</feature>
<accession>D1A3L4</accession>
<evidence type="ECO:0000256" key="1">
    <source>
        <dbReference type="ARBA" id="ARBA00004162"/>
    </source>
</evidence>
<dbReference type="PANTHER" id="PTHR33885:SF3">
    <property type="entry name" value="PHAGE SHOCK PROTEIN C"/>
    <property type="match status" value="1"/>
</dbReference>
<name>D1A3L4_THECD</name>
<keyword evidence="4 7" id="KW-1133">Transmembrane helix</keyword>
<evidence type="ECO:0000256" key="5">
    <source>
        <dbReference type="ARBA" id="ARBA00023136"/>
    </source>
</evidence>
<dbReference type="PANTHER" id="PTHR33885">
    <property type="entry name" value="PHAGE SHOCK PROTEIN C"/>
    <property type="match status" value="1"/>
</dbReference>
<dbReference type="HOGENOM" id="CLU_2002814_0_0_11"/>
<feature type="domain" description="Phage shock protein PspC N-terminal" evidence="8">
    <location>
        <begin position="29"/>
        <end position="86"/>
    </location>
</feature>
<dbReference type="Pfam" id="PF04024">
    <property type="entry name" value="PspC"/>
    <property type="match status" value="1"/>
</dbReference>
<reference evidence="9 10" key="1">
    <citation type="journal article" date="2011" name="Stand. Genomic Sci.">
        <title>Complete genome sequence of Thermomonospora curvata type strain (B9).</title>
        <authorList>
            <person name="Chertkov O."/>
            <person name="Sikorski J."/>
            <person name="Nolan M."/>
            <person name="Lapidus A."/>
            <person name="Lucas S."/>
            <person name="Del Rio T.G."/>
            <person name="Tice H."/>
            <person name="Cheng J.F."/>
            <person name="Goodwin L."/>
            <person name="Pitluck S."/>
            <person name="Liolios K."/>
            <person name="Ivanova N."/>
            <person name="Mavromatis K."/>
            <person name="Mikhailova N."/>
            <person name="Ovchinnikova G."/>
            <person name="Pati A."/>
            <person name="Chen A."/>
            <person name="Palaniappan K."/>
            <person name="Djao O.D."/>
            <person name="Land M."/>
            <person name="Hauser L."/>
            <person name="Chang Y.J."/>
            <person name="Jeffries C.D."/>
            <person name="Brettin T."/>
            <person name="Han C."/>
            <person name="Detter J.C."/>
            <person name="Rohde M."/>
            <person name="Goker M."/>
            <person name="Woyke T."/>
            <person name="Bristow J."/>
            <person name="Eisen J.A."/>
            <person name="Markowitz V."/>
            <person name="Hugenholtz P."/>
            <person name="Klenk H.P."/>
            <person name="Kyrpides N.C."/>
        </authorList>
    </citation>
    <scope>NUCLEOTIDE SEQUENCE [LARGE SCALE GENOMIC DNA]</scope>
    <source>
        <strain evidence="10">ATCC 19995 / DSM 43183 / JCM 3096 / KCTC 9072 / NBRC 15933 / NCIMB 10081 / Henssen B9</strain>
    </source>
</reference>
<evidence type="ECO:0000313" key="9">
    <source>
        <dbReference type="EMBL" id="ACY96139.1"/>
    </source>
</evidence>
<organism evidence="9 10">
    <name type="scientific">Thermomonospora curvata (strain ATCC 19995 / DSM 43183 / JCM 3096 / KCTC 9072 / NBRC 15933 / NCIMB 10081 / Henssen B9)</name>
    <dbReference type="NCBI Taxonomy" id="471852"/>
    <lineage>
        <taxon>Bacteria</taxon>
        <taxon>Bacillati</taxon>
        <taxon>Actinomycetota</taxon>
        <taxon>Actinomycetes</taxon>
        <taxon>Streptosporangiales</taxon>
        <taxon>Thermomonosporaceae</taxon>
        <taxon>Thermomonospora</taxon>
    </lineage>
</organism>
<keyword evidence="5 7" id="KW-0472">Membrane</keyword>
<evidence type="ECO:0000256" key="6">
    <source>
        <dbReference type="SAM" id="MobiDB-lite"/>
    </source>
</evidence>
<keyword evidence="3 7" id="KW-0812">Transmembrane</keyword>
<evidence type="ECO:0000259" key="8">
    <source>
        <dbReference type="Pfam" id="PF04024"/>
    </source>
</evidence>
<evidence type="ECO:0000256" key="4">
    <source>
        <dbReference type="ARBA" id="ARBA00022989"/>
    </source>
</evidence>
<dbReference type="eggNOG" id="COG1983">
    <property type="taxonomic scope" value="Bacteria"/>
</dbReference>
<keyword evidence="10" id="KW-1185">Reference proteome</keyword>
<dbReference type="InterPro" id="IPR007168">
    <property type="entry name" value="Phageshock_PspC_N"/>
</dbReference>
<evidence type="ECO:0000313" key="10">
    <source>
        <dbReference type="Proteomes" id="UP000001918"/>
    </source>
</evidence>
<comment type="subcellular location">
    <subcellularLocation>
        <location evidence="1">Cell membrane</location>
        <topology evidence="1">Single-pass membrane protein</topology>
    </subcellularLocation>
</comment>
<evidence type="ECO:0000256" key="2">
    <source>
        <dbReference type="ARBA" id="ARBA00022475"/>
    </source>
</evidence>
<dbReference type="Proteomes" id="UP000001918">
    <property type="component" value="Chromosome"/>
</dbReference>
<evidence type="ECO:0000256" key="7">
    <source>
        <dbReference type="SAM" id="Phobius"/>
    </source>
</evidence>
<evidence type="ECO:0000256" key="3">
    <source>
        <dbReference type="ARBA" id="ARBA00022692"/>
    </source>
</evidence>
<dbReference type="OrthoDB" id="7359894at2"/>
<sequence length="124" mass="13266">MDKDLRTQTEPTAGGSHADTGQAGPPQPRRLCRTREGRMIAGVCSGLGDYLGVDANVLRLLLALFVLLGGSGVALYILGWVLIPEEGKGTSVLQDFIDRNRDNPAVQDVIGKAKEGLHKVTSKR</sequence>
<keyword evidence="2" id="KW-1003">Cell membrane</keyword>